<dbReference type="PANTHER" id="PTHR22028">
    <property type="entry name" value="SFI1 SPINDLE BODY DOMAIN-CONTAINING PROTEIN-RELATED"/>
    <property type="match status" value="1"/>
</dbReference>
<feature type="compositionally biased region" description="Basic and acidic residues" evidence="2">
    <location>
        <begin position="34"/>
        <end position="48"/>
    </location>
</feature>
<dbReference type="PANTHER" id="PTHR22028:SF5">
    <property type="entry name" value="COILED-COIL DOMAIN-CONTAINING PROTEIN 191"/>
    <property type="match status" value="1"/>
</dbReference>
<feature type="region of interest" description="Disordered" evidence="2">
    <location>
        <begin position="219"/>
        <end position="253"/>
    </location>
</feature>
<feature type="region of interest" description="Disordered" evidence="2">
    <location>
        <begin position="34"/>
        <end position="59"/>
    </location>
</feature>
<name>F6UGW6_CIOIN</name>
<evidence type="ECO:0008006" key="5">
    <source>
        <dbReference type="Google" id="ProtNLM"/>
    </source>
</evidence>
<feature type="coiled-coil region" evidence="1">
    <location>
        <begin position="303"/>
        <end position="337"/>
    </location>
</feature>
<dbReference type="EMBL" id="EAAA01001766">
    <property type="status" value="NOT_ANNOTATED_CDS"/>
    <property type="molecule type" value="Genomic_DNA"/>
</dbReference>
<feature type="compositionally biased region" description="Polar residues" evidence="2">
    <location>
        <begin position="347"/>
        <end position="362"/>
    </location>
</feature>
<dbReference type="FunCoup" id="F6UGW6">
    <property type="interactions" value="4"/>
</dbReference>
<organism evidence="3 4">
    <name type="scientific">Ciona intestinalis</name>
    <name type="common">Transparent sea squirt</name>
    <name type="synonym">Ascidia intestinalis</name>
    <dbReference type="NCBI Taxonomy" id="7719"/>
    <lineage>
        <taxon>Eukaryota</taxon>
        <taxon>Metazoa</taxon>
        <taxon>Chordata</taxon>
        <taxon>Tunicata</taxon>
        <taxon>Ascidiacea</taxon>
        <taxon>Phlebobranchia</taxon>
        <taxon>Cionidae</taxon>
        <taxon>Ciona</taxon>
    </lineage>
</organism>
<sequence length="533" mass="63598">MAKIRREMLEKKKREAKELAARLNVVNIHLPDAKEDMVEENKKEENHGHQQLAPSTNLNKNSRLEEIETRIRKMEEIRCRRILKQTFSSWFILVLKQQAALGKAKAMSDWNCLLRTWTAWRRYTLQQVVQRDTTQQQIYRQQLKVKETRVTKSRRVKILHKAFNAWKKFVKMEQYNKELLEQQEATKAKMKALLDNVAAKTKEQETVVVSLDDTENYCGSDISKTKVNPPQKLKTPNSGSRNTKKPNHKPIHAWQVNKNHVKNLTVDEIQSIGDAPSNHGNRKVKSSQPNNFTHRYKFQKQVINEQTNLINEQKQLIDQLTQQQRQVNVALERQVKERFENVENETKSSPSDQIRNTQSNRPPRSLVPVKRPKSVIAMEERAAERARRRQELEEKRKEEERAKVEHLKKEENERQLKEEEEKREKVQMLRELKKLKEQKEKEKQDWIIRMRELKRIAEDHYRRTLMKKLGINPWKKLMEIGKKKMEVAVYHHCCQATRVAFHIWKTNVKEKRTERENKADLLYNVLLKREKSF</sequence>
<proteinExistence type="predicted"/>
<feature type="region of interest" description="Disordered" evidence="2">
    <location>
        <begin position="392"/>
        <end position="419"/>
    </location>
</feature>
<dbReference type="Ensembl" id="ENSCINT00000008827.3">
    <property type="protein sequence ID" value="ENSCINP00000008827.3"/>
    <property type="gene ID" value="ENSCING00000004279.3"/>
</dbReference>
<dbReference type="OMA" id="SHADEHY"/>
<dbReference type="GeneTree" id="ENSGT00940000154110"/>
<dbReference type="InParanoid" id="F6UGW6"/>
<evidence type="ECO:0000256" key="2">
    <source>
        <dbReference type="SAM" id="MobiDB-lite"/>
    </source>
</evidence>
<dbReference type="AlphaFoldDB" id="F6UGW6"/>
<keyword evidence="1" id="KW-0175">Coiled coil</keyword>
<reference evidence="3" key="4">
    <citation type="submission" date="2025-09" db="UniProtKB">
        <authorList>
            <consortium name="Ensembl"/>
        </authorList>
    </citation>
    <scope>IDENTIFICATION</scope>
</reference>
<dbReference type="InterPro" id="IPR052270">
    <property type="entry name" value="CACF_protein"/>
</dbReference>
<keyword evidence="4" id="KW-1185">Reference proteome</keyword>
<protein>
    <recommendedName>
        <fullName evidence="5">Sfi1 spindle body domain-containing protein</fullName>
    </recommendedName>
</protein>
<reference evidence="3" key="3">
    <citation type="submission" date="2025-08" db="UniProtKB">
        <authorList>
            <consortium name="Ensembl"/>
        </authorList>
    </citation>
    <scope>IDENTIFICATION</scope>
</reference>
<evidence type="ECO:0000313" key="3">
    <source>
        <dbReference type="Ensembl" id="ENSCINP00000008827.3"/>
    </source>
</evidence>
<feature type="region of interest" description="Disordered" evidence="2">
    <location>
        <begin position="340"/>
        <end position="374"/>
    </location>
</feature>
<accession>F6UGW6</accession>
<dbReference type="HOGENOM" id="CLU_510838_0_0_1"/>
<dbReference type="Proteomes" id="UP000008144">
    <property type="component" value="Chromosome 3"/>
</dbReference>
<evidence type="ECO:0000256" key="1">
    <source>
        <dbReference type="SAM" id="Coils"/>
    </source>
</evidence>
<reference evidence="3" key="2">
    <citation type="journal article" date="2008" name="Genome Biol.">
        <title>Improved genome assembly and evidence-based global gene model set for the chordate Ciona intestinalis: new insight into intron and operon populations.</title>
        <authorList>
            <person name="Satou Y."/>
            <person name="Mineta K."/>
            <person name="Ogasawara M."/>
            <person name="Sasakura Y."/>
            <person name="Shoguchi E."/>
            <person name="Ueno K."/>
            <person name="Yamada L."/>
            <person name="Matsumoto J."/>
            <person name="Wasserscheid J."/>
            <person name="Dewar K."/>
            <person name="Wiley G.B."/>
            <person name="Macmil S.L."/>
            <person name="Roe B.A."/>
            <person name="Zeller R.W."/>
            <person name="Hastings K.E."/>
            <person name="Lemaire P."/>
            <person name="Lindquist E."/>
            <person name="Endo T."/>
            <person name="Hotta K."/>
            <person name="Inaba K."/>
        </authorList>
    </citation>
    <scope>NUCLEOTIDE SEQUENCE [LARGE SCALE GENOMIC DNA]</scope>
    <source>
        <strain evidence="3">wild type</strain>
    </source>
</reference>
<evidence type="ECO:0000313" key="4">
    <source>
        <dbReference type="Proteomes" id="UP000008144"/>
    </source>
</evidence>
<feature type="compositionally biased region" description="Basic residues" evidence="2">
    <location>
        <begin position="242"/>
        <end position="251"/>
    </location>
</feature>
<reference evidence="4" key="1">
    <citation type="journal article" date="2002" name="Science">
        <title>The draft genome of Ciona intestinalis: insights into chordate and vertebrate origins.</title>
        <authorList>
            <person name="Dehal P."/>
            <person name="Satou Y."/>
            <person name="Campbell R.K."/>
            <person name="Chapman J."/>
            <person name="Degnan B."/>
            <person name="De Tomaso A."/>
            <person name="Davidson B."/>
            <person name="Di Gregorio A."/>
            <person name="Gelpke M."/>
            <person name="Goodstein D.M."/>
            <person name="Harafuji N."/>
            <person name="Hastings K.E."/>
            <person name="Ho I."/>
            <person name="Hotta K."/>
            <person name="Huang W."/>
            <person name="Kawashima T."/>
            <person name="Lemaire P."/>
            <person name="Martinez D."/>
            <person name="Meinertzhagen I.A."/>
            <person name="Necula S."/>
            <person name="Nonaka M."/>
            <person name="Putnam N."/>
            <person name="Rash S."/>
            <person name="Saiga H."/>
            <person name="Satake M."/>
            <person name="Terry A."/>
            <person name="Yamada L."/>
            <person name="Wang H.G."/>
            <person name="Awazu S."/>
            <person name="Azumi K."/>
            <person name="Boore J."/>
            <person name="Branno M."/>
            <person name="Chin-Bow S."/>
            <person name="DeSantis R."/>
            <person name="Doyle S."/>
            <person name="Francino P."/>
            <person name="Keys D.N."/>
            <person name="Haga S."/>
            <person name="Hayashi H."/>
            <person name="Hino K."/>
            <person name="Imai K.S."/>
            <person name="Inaba K."/>
            <person name="Kano S."/>
            <person name="Kobayashi K."/>
            <person name="Kobayashi M."/>
            <person name="Lee B.I."/>
            <person name="Makabe K.W."/>
            <person name="Manohar C."/>
            <person name="Matassi G."/>
            <person name="Medina M."/>
            <person name="Mochizuki Y."/>
            <person name="Mount S."/>
            <person name="Morishita T."/>
            <person name="Miura S."/>
            <person name="Nakayama A."/>
            <person name="Nishizaka S."/>
            <person name="Nomoto H."/>
            <person name="Ohta F."/>
            <person name="Oishi K."/>
            <person name="Rigoutsos I."/>
            <person name="Sano M."/>
            <person name="Sasaki A."/>
            <person name="Sasakura Y."/>
            <person name="Shoguchi E."/>
            <person name="Shin-i T."/>
            <person name="Spagnuolo A."/>
            <person name="Stainier D."/>
            <person name="Suzuki M.M."/>
            <person name="Tassy O."/>
            <person name="Takatori N."/>
            <person name="Tokuoka M."/>
            <person name="Yagi K."/>
            <person name="Yoshizaki F."/>
            <person name="Wada S."/>
            <person name="Zhang C."/>
            <person name="Hyatt P.D."/>
            <person name="Larimer F."/>
            <person name="Detter C."/>
            <person name="Doggett N."/>
            <person name="Glavina T."/>
            <person name="Hawkins T."/>
            <person name="Richardson P."/>
            <person name="Lucas S."/>
            <person name="Kohara Y."/>
            <person name="Levine M."/>
            <person name="Satoh N."/>
            <person name="Rokhsar D.S."/>
        </authorList>
    </citation>
    <scope>NUCLEOTIDE SEQUENCE [LARGE SCALE GENOMIC DNA]</scope>
</reference>